<feature type="transmembrane region" description="Helical" evidence="2">
    <location>
        <begin position="103"/>
        <end position="121"/>
    </location>
</feature>
<name>A0A9P6D0V2_9AGAR</name>
<dbReference type="EMBL" id="MU155208">
    <property type="protein sequence ID" value="KAF9479650.1"/>
    <property type="molecule type" value="Genomic_DNA"/>
</dbReference>
<evidence type="ECO:0000256" key="2">
    <source>
        <dbReference type="SAM" id="Phobius"/>
    </source>
</evidence>
<keyword evidence="2" id="KW-1133">Transmembrane helix</keyword>
<feature type="compositionally biased region" description="Polar residues" evidence="1">
    <location>
        <begin position="43"/>
        <end position="52"/>
    </location>
</feature>
<dbReference type="OrthoDB" id="3101847at2759"/>
<proteinExistence type="predicted"/>
<feature type="transmembrane region" description="Helical" evidence="2">
    <location>
        <begin position="413"/>
        <end position="432"/>
    </location>
</feature>
<gene>
    <name evidence="3" type="ORF">BDN70DRAFT_878522</name>
</gene>
<feature type="transmembrane region" description="Helical" evidence="2">
    <location>
        <begin position="453"/>
        <end position="470"/>
    </location>
</feature>
<evidence type="ECO:0000313" key="3">
    <source>
        <dbReference type="EMBL" id="KAF9479650.1"/>
    </source>
</evidence>
<sequence length="531" mass="58261">MSAKEYALAAATMTLPNPIPSLSARDDHSTEYDSLLELHETQDTVTPPTQDASVDLESGSARASATSTTAEGAEEGANATSQPRKPMTDAELRALRVVSIDNVRALTITFLILSNAAIVAVSTHPHALQLHELAPMTLALVNIFTGMTRLLVVPFLFFLSGFSSQFGMVAHDGGSPIFFILRRAKKLGITLFGYFVAKWAWGYLHPFIGRSTVDGEVVPYYASKEGVEALLLGPIAYVLTILALDFIYAVIRCVLIATVEWESGRTSHFINSVMRFQVLKYCVGLFVEIWVIVLSGIAARYPPSPSSGIVRWMYATNSAELHFPVLYLAAYISGIQFISYFKFLLAPQNPRVSQAAQARVTLIARLLISVGTLCLMYYNYPKTIAVFLDVRRRPALTLMPEGLHKLPEEGAEFVYAVWLTYVIIAVPEVLLAPFWTLPSFAKSWGNFSKHAHLQVYIGMVFIVGNAVPFLDNVFMRWAYLAGVTMLVAHYLGVGGVFLGGLLSRGWNAIWKSRTPAPADVETPAAPGEIAL</sequence>
<feature type="transmembrane region" description="Helical" evidence="2">
    <location>
        <begin position="187"/>
        <end position="204"/>
    </location>
</feature>
<protein>
    <submittedName>
        <fullName evidence="3">Uncharacterized protein</fullName>
    </submittedName>
</protein>
<evidence type="ECO:0000256" key="1">
    <source>
        <dbReference type="SAM" id="MobiDB-lite"/>
    </source>
</evidence>
<organism evidence="3 4">
    <name type="scientific">Pholiota conissans</name>
    <dbReference type="NCBI Taxonomy" id="109636"/>
    <lineage>
        <taxon>Eukaryota</taxon>
        <taxon>Fungi</taxon>
        <taxon>Dikarya</taxon>
        <taxon>Basidiomycota</taxon>
        <taxon>Agaricomycotina</taxon>
        <taxon>Agaricomycetes</taxon>
        <taxon>Agaricomycetidae</taxon>
        <taxon>Agaricales</taxon>
        <taxon>Agaricineae</taxon>
        <taxon>Strophariaceae</taxon>
        <taxon>Pholiota</taxon>
    </lineage>
</organism>
<dbReference type="Proteomes" id="UP000807469">
    <property type="component" value="Unassembled WGS sequence"/>
</dbReference>
<feature type="transmembrane region" description="Helical" evidence="2">
    <location>
        <begin position="133"/>
        <end position="159"/>
    </location>
</feature>
<feature type="compositionally biased region" description="Basic and acidic residues" evidence="1">
    <location>
        <begin position="24"/>
        <end position="42"/>
    </location>
</feature>
<feature type="transmembrane region" description="Helical" evidence="2">
    <location>
        <begin position="476"/>
        <end position="503"/>
    </location>
</feature>
<feature type="transmembrane region" description="Helical" evidence="2">
    <location>
        <begin position="278"/>
        <end position="301"/>
    </location>
</feature>
<comment type="caution">
    <text evidence="3">The sequence shown here is derived from an EMBL/GenBank/DDBJ whole genome shotgun (WGS) entry which is preliminary data.</text>
</comment>
<keyword evidence="2" id="KW-0472">Membrane</keyword>
<keyword evidence="2" id="KW-0812">Transmembrane</keyword>
<accession>A0A9P6D0V2</accession>
<feature type="transmembrane region" description="Helical" evidence="2">
    <location>
        <begin position="321"/>
        <end position="341"/>
    </location>
</feature>
<feature type="transmembrane region" description="Helical" evidence="2">
    <location>
        <begin position="235"/>
        <end position="257"/>
    </location>
</feature>
<reference evidence="3" key="1">
    <citation type="submission" date="2020-11" db="EMBL/GenBank/DDBJ databases">
        <authorList>
            <consortium name="DOE Joint Genome Institute"/>
            <person name="Ahrendt S."/>
            <person name="Riley R."/>
            <person name="Andreopoulos W."/>
            <person name="Labutti K."/>
            <person name="Pangilinan J."/>
            <person name="Ruiz-Duenas F.J."/>
            <person name="Barrasa J.M."/>
            <person name="Sanchez-Garcia M."/>
            <person name="Camarero S."/>
            <person name="Miyauchi S."/>
            <person name="Serrano A."/>
            <person name="Linde D."/>
            <person name="Babiker R."/>
            <person name="Drula E."/>
            <person name="Ayuso-Fernandez I."/>
            <person name="Pacheco R."/>
            <person name="Padilla G."/>
            <person name="Ferreira P."/>
            <person name="Barriuso J."/>
            <person name="Kellner H."/>
            <person name="Castanera R."/>
            <person name="Alfaro M."/>
            <person name="Ramirez L."/>
            <person name="Pisabarro A.G."/>
            <person name="Kuo A."/>
            <person name="Tritt A."/>
            <person name="Lipzen A."/>
            <person name="He G."/>
            <person name="Yan M."/>
            <person name="Ng V."/>
            <person name="Cullen D."/>
            <person name="Martin F."/>
            <person name="Rosso M.-N."/>
            <person name="Henrissat B."/>
            <person name="Hibbett D."/>
            <person name="Martinez A.T."/>
            <person name="Grigoriev I.V."/>
        </authorList>
    </citation>
    <scope>NUCLEOTIDE SEQUENCE</scope>
    <source>
        <strain evidence="3">CIRM-BRFM 674</strain>
    </source>
</reference>
<feature type="region of interest" description="Disordered" evidence="1">
    <location>
        <begin position="14"/>
        <end position="86"/>
    </location>
</feature>
<evidence type="ECO:0000313" key="4">
    <source>
        <dbReference type="Proteomes" id="UP000807469"/>
    </source>
</evidence>
<feature type="transmembrane region" description="Helical" evidence="2">
    <location>
        <begin position="362"/>
        <end position="380"/>
    </location>
</feature>
<dbReference type="AlphaFoldDB" id="A0A9P6D0V2"/>
<feature type="compositionally biased region" description="Low complexity" evidence="1">
    <location>
        <begin position="57"/>
        <end position="81"/>
    </location>
</feature>
<keyword evidence="4" id="KW-1185">Reference proteome</keyword>